<dbReference type="GO" id="GO:0005576">
    <property type="term" value="C:extracellular region"/>
    <property type="evidence" value="ECO:0007669"/>
    <property type="project" value="UniProtKB-SubCell"/>
</dbReference>
<dbReference type="EMBL" id="GACK01004249">
    <property type="protein sequence ID" value="JAA60785.1"/>
    <property type="molecule type" value="mRNA"/>
</dbReference>
<keyword evidence="4 6" id="KW-1015">Disulfide bond</keyword>
<protein>
    <recommendedName>
        <fullName evidence="6">Evasin</fullName>
    </recommendedName>
</protein>
<keyword evidence="2 6" id="KW-0964">Secreted</keyword>
<comment type="subcellular location">
    <subcellularLocation>
        <location evidence="1 6">Secreted</location>
    </subcellularLocation>
</comment>
<organism evidence="8">
    <name type="scientific">Rhipicephalus pulchellus</name>
    <name type="common">Yellow backed tick</name>
    <name type="synonym">Dermacentor pulchellus</name>
    <dbReference type="NCBI Taxonomy" id="72859"/>
    <lineage>
        <taxon>Eukaryota</taxon>
        <taxon>Metazoa</taxon>
        <taxon>Ecdysozoa</taxon>
        <taxon>Arthropoda</taxon>
        <taxon>Chelicerata</taxon>
        <taxon>Arachnida</taxon>
        <taxon>Acari</taxon>
        <taxon>Parasitiformes</taxon>
        <taxon>Ixodida</taxon>
        <taxon>Ixodoidea</taxon>
        <taxon>Ixodidae</taxon>
        <taxon>Rhipicephalinae</taxon>
        <taxon>Rhipicephalus</taxon>
        <taxon>Rhipicephalus</taxon>
    </lineage>
</organism>
<feature type="chain" id="PRO_5003981956" description="Evasin" evidence="7">
    <location>
        <begin position="17"/>
        <end position="127"/>
    </location>
</feature>
<dbReference type="Pfam" id="PF19429">
    <property type="entry name" value="EVA_Class_A"/>
    <property type="match status" value="1"/>
</dbReference>
<comment type="function">
    <text evidence="6">Salivary chemokine-binding protein which binds to host chemokines.</text>
</comment>
<name>L7M9R3_RHIPC</name>
<feature type="signal peptide" evidence="7">
    <location>
        <begin position="1"/>
        <end position="16"/>
    </location>
</feature>
<evidence type="ECO:0000313" key="8">
    <source>
        <dbReference type="EMBL" id="JAA60785.1"/>
    </source>
</evidence>
<evidence type="ECO:0000256" key="6">
    <source>
        <dbReference type="RuleBase" id="RU369006"/>
    </source>
</evidence>
<keyword evidence="3 6" id="KW-0732">Signal</keyword>
<dbReference type="InterPro" id="IPR045797">
    <property type="entry name" value="EVA_Class_A"/>
</dbReference>
<evidence type="ECO:0000256" key="5">
    <source>
        <dbReference type="ARBA" id="ARBA00023180"/>
    </source>
</evidence>
<evidence type="ECO:0000256" key="2">
    <source>
        <dbReference type="ARBA" id="ARBA00022525"/>
    </source>
</evidence>
<evidence type="ECO:0000256" key="1">
    <source>
        <dbReference type="ARBA" id="ARBA00004613"/>
    </source>
</evidence>
<dbReference type="Gene3D" id="2.30.130.100">
    <property type="match status" value="1"/>
</dbReference>
<accession>L7M9R3</accession>
<dbReference type="GO" id="GO:0019957">
    <property type="term" value="F:C-C chemokine binding"/>
    <property type="evidence" value="ECO:0007669"/>
    <property type="project" value="InterPro"/>
</dbReference>
<evidence type="ECO:0000256" key="7">
    <source>
        <dbReference type="SAM" id="SignalP"/>
    </source>
</evidence>
<proteinExistence type="evidence at transcript level"/>
<evidence type="ECO:0000256" key="3">
    <source>
        <dbReference type="ARBA" id="ARBA00022729"/>
    </source>
</evidence>
<evidence type="ECO:0000256" key="4">
    <source>
        <dbReference type="ARBA" id="ARBA00023157"/>
    </source>
</evidence>
<dbReference type="AlphaFoldDB" id="L7M9R3"/>
<keyword evidence="5 6" id="KW-0325">Glycoprotein</keyword>
<sequence length="127" mass="13916">MVWLFFWVAFFPFAACELHVFHTVQAGGVRCEQHTLRTPVGLKYAGCLSLCDGPRPAGEDLSGKDCVTASPEAVPHMTFDVNYTCELGVCINNKCNPFDLLIGCWKPSTRPGNGPKATKIQISVQLQ</sequence>
<reference evidence="8" key="2">
    <citation type="journal article" date="2015" name="J. Proteomics">
        <title>Sexual differences in the sialomes of the zebra tick, Rhipicephalus pulchellus.</title>
        <authorList>
            <person name="Tan A.W."/>
            <person name="Francischetti I.M."/>
            <person name="Slovak M."/>
            <person name="Kini R.M."/>
            <person name="Ribeiro J.M."/>
        </authorList>
    </citation>
    <scope>NUCLEOTIDE SEQUENCE</scope>
    <source>
        <tissue evidence="8">Salivary gland</tissue>
    </source>
</reference>
<reference evidence="8" key="1">
    <citation type="submission" date="2012-11" db="EMBL/GenBank/DDBJ databases">
        <authorList>
            <person name="Lucero-Rivera Y.E."/>
            <person name="Tovar-Ramirez D."/>
        </authorList>
    </citation>
    <scope>NUCLEOTIDE SEQUENCE</scope>
    <source>
        <tissue evidence="8">Salivary gland</tissue>
    </source>
</reference>